<dbReference type="PANTHER" id="PTHR42201">
    <property type="entry name" value="TAXIS PROTEIN"/>
    <property type="match status" value="1"/>
</dbReference>
<dbReference type="AlphaFoldDB" id="A0A9E7QZW4"/>
<proteinExistence type="predicted"/>
<organism evidence="1 2">
    <name type="scientific">Salinirubellus salinus</name>
    <dbReference type="NCBI Taxonomy" id="1364945"/>
    <lineage>
        <taxon>Archaea</taxon>
        <taxon>Methanobacteriati</taxon>
        <taxon>Methanobacteriota</taxon>
        <taxon>Stenosarchaea group</taxon>
        <taxon>Halobacteria</taxon>
        <taxon>Halobacteriales</taxon>
        <taxon>Natronomonadaceae</taxon>
        <taxon>Salinirubellus</taxon>
    </lineage>
</organism>
<dbReference type="PANTHER" id="PTHR42201:SF1">
    <property type="entry name" value="TAXIS PROTEIN"/>
    <property type="match status" value="1"/>
</dbReference>
<dbReference type="GO" id="GO:0006935">
    <property type="term" value="P:chemotaxis"/>
    <property type="evidence" value="ECO:0007669"/>
    <property type="project" value="InterPro"/>
</dbReference>
<reference evidence="1" key="1">
    <citation type="submission" date="2022-09" db="EMBL/GenBank/DDBJ databases">
        <title>Diverse halophilic archaea isolated from saline environments.</title>
        <authorList>
            <person name="Cui H.-L."/>
        </authorList>
    </citation>
    <scope>NUCLEOTIDE SEQUENCE</scope>
    <source>
        <strain evidence="1">ZS-35-S2</strain>
    </source>
</reference>
<evidence type="ECO:0000313" key="2">
    <source>
        <dbReference type="Proteomes" id="UP001057580"/>
    </source>
</evidence>
<dbReference type="InterPro" id="IPR007381">
    <property type="entry name" value="CheF1/F2"/>
</dbReference>
<accession>A0A9E7QZW4</accession>
<gene>
    <name evidence="1" type="ORF">N0B31_12590</name>
</gene>
<dbReference type="EMBL" id="CP104003">
    <property type="protein sequence ID" value="UWM52987.1"/>
    <property type="molecule type" value="Genomic_DNA"/>
</dbReference>
<protein>
    <submittedName>
        <fullName evidence="1">CheF family chemotaxis protein</fullName>
    </submittedName>
</protein>
<evidence type="ECO:0000313" key="1">
    <source>
        <dbReference type="EMBL" id="UWM52987.1"/>
    </source>
</evidence>
<dbReference type="KEGG" id="ssai:N0B31_12590"/>
<dbReference type="RefSeq" id="WP_260591982.1">
    <property type="nucleotide sequence ID" value="NZ_CP104003.1"/>
</dbReference>
<dbReference type="Pfam" id="PF04283">
    <property type="entry name" value="CheF-arch"/>
    <property type="match status" value="1"/>
</dbReference>
<sequence length="301" mass="32333">MSSPSGKGAKGGERPVVDFVASFVAGGAGPYVPLRGRVVMSSRRLVLVNAAARTNVPFGAIDDVAIGRVPENVADLFDDTVLVGYATGDGRRRTAIVGAETEHVDRFAGLLYRALLEGQDVVVRYATRVGGRLRDETPVRSCSASLDVGAGTLTFEDGAGWTETIEADEVGYVRWVDRTIGGETRTVLSVEHVEDGSALTTEVWMRSPRRLNVLGRFLRQEFSAAAAGASTVDVDEDDLEVLVAIHTLGEDATEMIRGDETMSERCEWLVDEGLVEDGPTGLQATAQGHVLLNRHFESVNE</sequence>
<dbReference type="Proteomes" id="UP001057580">
    <property type="component" value="Chromosome"/>
</dbReference>
<dbReference type="GeneID" id="74943274"/>
<name>A0A9E7QZW4_9EURY</name>
<keyword evidence="2" id="KW-1185">Reference proteome</keyword>